<dbReference type="InterPro" id="IPR050595">
    <property type="entry name" value="Bact_response_regulator"/>
</dbReference>
<dbReference type="RefSeq" id="WP_107959146.1">
    <property type="nucleotide sequence ID" value="NZ_QAOG01000005.1"/>
</dbReference>
<accession>A0A2T5GJB3</accession>
<dbReference type="InterPro" id="IPR001789">
    <property type="entry name" value="Sig_transdc_resp-reg_receiver"/>
</dbReference>
<evidence type="ECO:0000256" key="2">
    <source>
        <dbReference type="PROSITE-ProRule" id="PRU00169"/>
    </source>
</evidence>
<dbReference type="Pfam" id="PF00072">
    <property type="entry name" value="Response_reg"/>
    <property type="match status" value="1"/>
</dbReference>
<evidence type="ECO:0000313" key="5">
    <source>
        <dbReference type="Proteomes" id="UP000244189"/>
    </source>
</evidence>
<keyword evidence="5" id="KW-1185">Reference proteome</keyword>
<feature type="domain" description="Response regulatory" evidence="3">
    <location>
        <begin position="8"/>
        <end position="122"/>
    </location>
</feature>
<dbReference type="EMBL" id="QAOG01000005">
    <property type="protein sequence ID" value="PTQ59402.1"/>
    <property type="molecule type" value="Genomic_DNA"/>
</dbReference>
<dbReference type="Proteomes" id="UP000244189">
    <property type="component" value="Unassembled WGS sequence"/>
</dbReference>
<name>A0A2T5GJB3_9SPHN</name>
<feature type="modified residue" description="4-aspartylphosphate" evidence="2">
    <location>
        <position position="59"/>
    </location>
</feature>
<dbReference type="PANTHER" id="PTHR44591">
    <property type="entry name" value="STRESS RESPONSE REGULATOR PROTEIN 1"/>
    <property type="match status" value="1"/>
</dbReference>
<evidence type="ECO:0000259" key="3">
    <source>
        <dbReference type="PROSITE" id="PS50110"/>
    </source>
</evidence>
<sequence length="135" mass="15108">MTLSTVPYALVVDDDPLIMMDTTGILEDAGFRFYEAMDGDEAKRVLATNWESIVLLFSDVDMPGDTNGFALARHVAERWPTIEIVIASGHVLPKAGEMPEKATFISKPFNKQMVHQHLRNMLPDNKLPEPLKRAV</sequence>
<evidence type="ECO:0000313" key="4">
    <source>
        <dbReference type="EMBL" id="PTQ59402.1"/>
    </source>
</evidence>
<dbReference type="InterPro" id="IPR011006">
    <property type="entry name" value="CheY-like_superfamily"/>
</dbReference>
<gene>
    <name evidence="4" type="ORF">C8J26_3150</name>
</gene>
<comment type="caution">
    <text evidence="4">The sequence shown here is derived from an EMBL/GenBank/DDBJ whole genome shotgun (WGS) entry which is preliminary data.</text>
</comment>
<evidence type="ECO:0000256" key="1">
    <source>
        <dbReference type="ARBA" id="ARBA00022553"/>
    </source>
</evidence>
<dbReference type="GO" id="GO:0000160">
    <property type="term" value="P:phosphorelay signal transduction system"/>
    <property type="evidence" value="ECO:0007669"/>
    <property type="project" value="InterPro"/>
</dbReference>
<protein>
    <submittedName>
        <fullName evidence="4">Response regulator receiver domain-containing protein</fullName>
    </submittedName>
</protein>
<keyword evidence="1 2" id="KW-0597">Phosphoprotein</keyword>
<dbReference type="SUPFAM" id="SSF52172">
    <property type="entry name" value="CheY-like"/>
    <property type="match status" value="1"/>
</dbReference>
<reference evidence="4 5" key="1">
    <citation type="submission" date="2018-04" db="EMBL/GenBank/DDBJ databases">
        <title>Genomic Encyclopedia of Type Strains, Phase III (KMG-III): the genomes of soil and plant-associated and newly described type strains.</title>
        <authorList>
            <person name="Whitman W."/>
        </authorList>
    </citation>
    <scope>NUCLEOTIDE SEQUENCE [LARGE SCALE GENOMIC DNA]</scope>
    <source>
        <strain evidence="4 5">MA101b</strain>
    </source>
</reference>
<dbReference type="PROSITE" id="PS50110">
    <property type="entry name" value="RESPONSE_REGULATORY"/>
    <property type="match status" value="1"/>
</dbReference>
<dbReference type="PANTHER" id="PTHR44591:SF3">
    <property type="entry name" value="RESPONSE REGULATORY DOMAIN-CONTAINING PROTEIN"/>
    <property type="match status" value="1"/>
</dbReference>
<dbReference type="SMART" id="SM00448">
    <property type="entry name" value="REC"/>
    <property type="match status" value="1"/>
</dbReference>
<dbReference type="AlphaFoldDB" id="A0A2T5GJB3"/>
<dbReference type="Gene3D" id="3.40.50.2300">
    <property type="match status" value="1"/>
</dbReference>
<proteinExistence type="predicted"/>
<organism evidence="4 5">
    <name type="scientific">Sphingomonas aurantiaca</name>
    <dbReference type="NCBI Taxonomy" id="185949"/>
    <lineage>
        <taxon>Bacteria</taxon>
        <taxon>Pseudomonadati</taxon>
        <taxon>Pseudomonadota</taxon>
        <taxon>Alphaproteobacteria</taxon>
        <taxon>Sphingomonadales</taxon>
        <taxon>Sphingomonadaceae</taxon>
        <taxon>Sphingomonas</taxon>
    </lineage>
</organism>